<feature type="transmembrane region" description="Helical" evidence="2">
    <location>
        <begin position="187"/>
        <end position="211"/>
    </location>
</feature>
<dbReference type="Pfam" id="PF20177">
    <property type="entry name" value="DUF6542"/>
    <property type="match status" value="1"/>
</dbReference>
<dbReference type="RefSeq" id="WP_156207973.1">
    <property type="nucleotide sequence ID" value="NZ_WHPN01000431.1"/>
</dbReference>
<dbReference type="InterPro" id="IPR046672">
    <property type="entry name" value="DUF6542"/>
</dbReference>
<keyword evidence="5" id="KW-1185">Reference proteome</keyword>
<evidence type="ECO:0000256" key="2">
    <source>
        <dbReference type="SAM" id="Phobius"/>
    </source>
</evidence>
<feature type="region of interest" description="Disordered" evidence="1">
    <location>
        <begin position="1"/>
        <end position="77"/>
    </location>
</feature>
<evidence type="ECO:0000256" key="1">
    <source>
        <dbReference type="SAM" id="MobiDB-lite"/>
    </source>
</evidence>
<dbReference type="Proteomes" id="UP000621266">
    <property type="component" value="Unassembled WGS sequence"/>
</dbReference>
<keyword evidence="2" id="KW-0472">Membrane</keyword>
<feature type="transmembrane region" description="Helical" evidence="2">
    <location>
        <begin position="131"/>
        <end position="151"/>
    </location>
</feature>
<organism evidence="4 5">
    <name type="scientific">Streptomyces lycii</name>
    <dbReference type="NCBI Taxonomy" id="2654337"/>
    <lineage>
        <taxon>Bacteria</taxon>
        <taxon>Bacillati</taxon>
        <taxon>Actinomycetota</taxon>
        <taxon>Actinomycetes</taxon>
        <taxon>Kitasatosporales</taxon>
        <taxon>Streptomycetaceae</taxon>
        <taxon>Streptomyces</taxon>
    </lineage>
</organism>
<evidence type="ECO:0000313" key="4">
    <source>
        <dbReference type="EMBL" id="KAF4405003.1"/>
    </source>
</evidence>
<feature type="compositionally biased region" description="Low complexity" evidence="1">
    <location>
        <begin position="30"/>
        <end position="49"/>
    </location>
</feature>
<sequence length="235" mass="24047">MEQPSMRTNERTPPRSAPLPRPTSGGPPGGTVTPPAGTRRAPARAAGAGSRPVREPDGSSGAPAAESASVYRARPSRAAPPVTATLHRLHWLRQMPGPRFTGLGCGLFAALAMFGAGTAGRLLPLPVGEDAVRFGYGVLFGLVATAAALWVRPTELIAAPVAAPIVYAAGLPMLTGGTGYADRLLNLFSALALNAGWLYAGTLAACAVAAVRKVLLLGDRAARRAQQAQRTAASV</sequence>
<proteinExistence type="predicted"/>
<gene>
    <name evidence="4" type="ORF">GCU69_32455</name>
</gene>
<evidence type="ECO:0000259" key="3">
    <source>
        <dbReference type="Pfam" id="PF20177"/>
    </source>
</evidence>
<name>A0ABQ7F9K7_9ACTN</name>
<keyword evidence="2" id="KW-0812">Transmembrane</keyword>
<protein>
    <recommendedName>
        <fullName evidence="3">DUF6542 domain-containing protein</fullName>
    </recommendedName>
</protein>
<dbReference type="EMBL" id="WHPN01000431">
    <property type="protein sequence ID" value="KAF4405003.1"/>
    <property type="molecule type" value="Genomic_DNA"/>
</dbReference>
<accession>A0ABQ7F9K7</accession>
<feature type="transmembrane region" description="Helical" evidence="2">
    <location>
        <begin position="100"/>
        <end position="119"/>
    </location>
</feature>
<comment type="caution">
    <text evidence="4">The sequence shown here is derived from an EMBL/GenBank/DDBJ whole genome shotgun (WGS) entry which is preliminary data.</text>
</comment>
<reference evidence="4 5" key="1">
    <citation type="submission" date="2019-10" db="EMBL/GenBank/DDBJ databases">
        <title>Streptomyces tenebrisbrunneis sp.nov., an endogenous actinomycete isolated from of Lycium ruthenicum.</title>
        <authorList>
            <person name="Ma L."/>
        </authorList>
    </citation>
    <scope>NUCLEOTIDE SEQUENCE [LARGE SCALE GENOMIC DNA]</scope>
    <source>
        <strain evidence="4 5">TRM 66187</strain>
    </source>
</reference>
<feature type="compositionally biased region" description="Low complexity" evidence="1">
    <location>
        <begin position="58"/>
        <end position="69"/>
    </location>
</feature>
<keyword evidence="2" id="KW-1133">Transmembrane helix</keyword>
<feature type="transmembrane region" description="Helical" evidence="2">
    <location>
        <begin position="156"/>
        <end position="175"/>
    </location>
</feature>
<feature type="domain" description="DUF6542" evidence="3">
    <location>
        <begin position="103"/>
        <end position="216"/>
    </location>
</feature>
<evidence type="ECO:0000313" key="5">
    <source>
        <dbReference type="Proteomes" id="UP000621266"/>
    </source>
</evidence>